<dbReference type="GO" id="GO:0016614">
    <property type="term" value="F:oxidoreductase activity, acting on CH-OH group of donors"/>
    <property type="evidence" value="ECO:0007669"/>
    <property type="project" value="InterPro"/>
</dbReference>
<comment type="caution">
    <text evidence="8">The sequence shown here is derived from an EMBL/GenBank/DDBJ whole genome shotgun (WGS) entry which is preliminary data.</text>
</comment>
<keyword evidence="9" id="KW-1185">Reference proteome</keyword>
<evidence type="ECO:0000256" key="5">
    <source>
        <dbReference type="PIRSR" id="PIRSR000137-2"/>
    </source>
</evidence>
<evidence type="ECO:0000256" key="4">
    <source>
        <dbReference type="ARBA" id="ARBA00022827"/>
    </source>
</evidence>
<evidence type="ECO:0000256" key="3">
    <source>
        <dbReference type="ARBA" id="ARBA00022630"/>
    </source>
</evidence>
<accession>A0A1C7M4R1</accession>
<dbReference type="PANTHER" id="PTHR11552">
    <property type="entry name" value="GLUCOSE-METHANOL-CHOLINE GMC OXIDOREDUCTASE"/>
    <property type="match status" value="1"/>
</dbReference>
<feature type="domain" description="Glucose-methanol-choline oxidoreductase N-terminal" evidence="7">
    <location>
        <begin position="300"/>
        <end position="314"/>
    </location>
</feature>
<proteinExistence type="inferred from homology"/>
<evidence type="ECO:0000256" key="6">
    <source>
        <dbReference type="SAM" id="MobiDB-lite"/>
    </source>
</evidence>
<comment type="cofactor">
    <cofactor evidence="1 5">
        <name>FAD</name>
        <dbReference type="ChEBI" id="CHEBI:57692"/>
    </cofactor>
</comment>
<dbReference type="PANTHER" id="PTHR11552:SF147">
    <property type="entry name" value="CHOLINE DEHYDROGENASE, MITOCHONDRIAL"/>
    <property type="match status" value="1"/>
</dbReference>
<evidence type="ECO:0000259" key="7">
    <source>
        <dbReference type="PROSITE" id="PS00624"/>
    </source>
</evidence>
<dbReference type="InterPro" id="IPR012132">
    <property type="entry name" value="GMC_OxRdtase"/>
</dbReference>
<feature type="compositionally biased region" description="Low complexity" evidence="6">
    <location>
        <begin position="13"/>
        <end position="25"/>
    </location>
</feature>
<dbReference type="OrthoDB" id="269227at2759"/>
<dbReference type="AlphaFoldDB" id="A0A1C7M4R1"/>
<dbReference type="PROSITE" id="PS00624">
    <property type="entry name" value="GMC_OXRED_2"/>
    <property type="match status" value="1"/>
</dbReference>
<dbReference type="SUPFAM" id="SSF51905">
    <property type="entry name" value="FAD/NAD(P)-binding domain"/>
    <property type="match status" value="1"/>
</dbReference>
<dbReference type="Gene3D" id="3.30.560.10">
    <property type="entry name" value="Glucose Oxidase, domain 3"/>
    <property type="match status" value="1"/>
</dbReference>
<name>A0A1C7M4R1_GRIFR</name>
<dbReference type="GO" id="GO:0050660">
    <property type="term" value="F:flavin adenine dinucleotide binding"/>
    <property type="evidence" value="ECO:0007669"/>
    <property type="project" value="InterPro"/>
</dbReference>
<sequence length="555" mass="60255">MGNSSSKPFVSDPTTFATPKTTSTPHAGDLEPNWKSYDYVIVGGGTAGCVLASRLSENPDVTVLVIEAGARNDDVLFSRIPLAFSRMFRGPYDWQYKTTPQKSLQGRSVYWPRGKLLGGSSSINAMVYHHCAPEDFDDWVRQGALGWGYETMRKYFNKAERYIPHSRHDLDASLHGTSGPWITSHLPCAPISDKILEACDEVGISQIKDFNTSEGTLGASKFVAFVDEKHERSSAATAYLDKEVLKRPNLTVVLSVVTEKVLFSSDADGMPRAVGVQVSTSKSGPSFVVGANKEVILCAGSIASPQLLMISGVGPAGHLSKFDIPIVCDLPAVGQNLMDHFSAGSMAIRAKPGVTWDEYRSNPIRAVLALIQWLIFRTGPMCSLGSQIGMFVRSDDHQLHFNQAGSAALPTIDMTSGKGAPDIELLACPFTVINSGLTRPPRGTSGITAVSYQTTSIYGLMVLIFYLIKGAILLKPCSKGKIELQSSSIWDHPLIDANYLSHQSDVNMMIKATRLLLRIARTKSLSSWLDVKNSTEPTGDFFWPGDADPDTVGIL</sequence>
<keyword evidence="3" id="KW-0285">Flavoprotein</keyword>
<dbReference type="Pfam" id="PF05199">
    <property type="entry name" value="GMC_oxred_C"/>
    <property type="match status" value="1"/>
</dbReference>
<dbReference type="OMA" id="LECMRIT"/>
<reference evidence="8 9" key="1">
    <citation type="submission" date="2016-03" db="EMBL/GenBank/DDBJ databases">
        <title>Whole genome sequencing of Grifola frondosa 9006-11.</title>
        <authorList>
            <person name="Min B."/>
            <person name="Park H."/>
            <person name="Kim J.-G."/>
            <person name="Cho H."/>
            <person name="Oh Y.-L."/>
            <person name="Kong W.-S."/>
            <person name="Choi I.-G."/>
        </authorList>
    </citation>
    <scope>NUCLEOTIDE SEQUENCE [LARGE SCALE GENOMIC DNA]</scope>
    <source>
        <strain evidence="8 9">9006-11</strain>
    </source>
</reference>
<dbReference type="Gene3D" id="3.50.50.60">
    <property type="entry name" value="FAD/NAD(P)-binding domain"/>
    <property type="match status" value="1"/>
</dbReference>
<dbReference type="Proteomes" id="UP000092993">
    <property type="component" value="Unassembled WGS sequence"/>
</dbReference>
<keyword evidence="4 5" id="KW-0274">FAD</keyword>
<feature type="binding site" evidence="5">
    <location>
        <begin position="124"/>
        <end position="127"/>
    </location>
    <ligand>
        <name>FAD</name>
        <dbReference type="ChEBI" id="CHEBI:57692"/>
    </ligand>
</feature>
<gene>
    <name evidence="8" type="primary">SDH_2</name>
    <name evidence="8" type="ORF">A0H81_08901</name>
</gene>
<evidence type="ECO:0000313" key="8">
    <source>
        <dbReference type="EMBL" id="OBZ71487.1"/>
    </source>
</evidence>
<dbReference type="InterPro" id="IPR036188">
    <property type="entry name" value="FAD/NAD-bd_sf"/>
</dbReference>
<dbReference type="InterPro" id="IPR000172">
    <property type="entry name" value="GMC_OxRdtase_N"/>
</dbReference>
<dbReference type="SUPFAM" id="SSF54373">
    <property type="entry name" value="FAD-linked reductases, C-terminal domain"/>
    <property type="match status" value="1"/>
</dbReference>
<comment type="similarity">
    <text evidence="2">Belongs to the GMC oxidoreductase family.</text>
</comment>
<dbReference type="InterPro" id="IPR007867">
    <property type="entry name" value="GMC_OxRtase_C"/>
</dbReference>
<dbReference type="PIRSF" id="PIRSF000137">
    <property type="entry name" value="Alcohol_oxidase"/>
    <property type="match status" value="1"/>
</dbReference>
<dbReference type="STRING" id="5627.A0A1C7M4R1"/>
<dbReference type="EMBL" id="LUGG01000011">
    <property type="protein sequence ID" value="OBZ71487.1"/>
    <property type="molecule type" value="Genomic_DNA"/>
</dbReference>
<dbReference type="Pfam" id="PF00732">
    <property type="entry name" value="GMC_oxred_N"/>
    <property type="match status" value="1"/>
</dbReference>
<evidence type="ECO:0000313" key="9">
    <source>
        <dbReference type="Proteomes" id="UP000092993"/>
    </source>
</evidence>
<evidence type="ECO:0000256" key="1">
    <source>
        <dbReference type="ARBA" id="ARBA00001974"/>
    </source>
</evidence>
<evidence type="ECO:0000256" key="2">
    <source>
        <dbReference type="ARBA" id="ARBA00010790"/>
    </source>
</evidence>
<protein>
    <submittedName>
        <fullName evidence="8">L-sorbose 1-dehydrogenase</fullName>
    </submittedName>
</protein>
<organism evidence="8 9">
    <name type="scientific">Grifola frondosa</name>
    <name type="common">Maitake</name>
    <name type="synonym">Polyporus frondosus</name>
    <dbReference type="NCBI Taxonomy" id="5627"/>
    <lineage>
        <taxon>Eukaryota</taxon>
        <taxon>Fungi</taxon>
        <taxon>Dikarya</taxon>
        <taxon>Basidiomycota</taxon>
        <taxon>Agaricomycotina</taxon>
        <taxon>Agaricomycetes</taxon>
        <taxon>Polyporales</taxon>
        <taxon>Grifolaceae</taxon>
        <taxon>Grifola</taxon>
    </lineage>
</organism>
<feature type="region of interest" description="Disordered" evidence="6">
    <location>
        <begin position="1"/>
        <end position="29"/>
    </location>
</feature>